<reference evidence="1 2" key="1">
    <citation type="submission" date="2013-08" db="EMBL/GenBank/DDBJ databases">
        <title>Lactobacillus wasatchii sp. WDC04, a late gas producing bacteria isolated from aged chedder cheese.</title>
        <authorList>
            <person name="Oberg C.J."/>
            <person name="Culumber M."/>
            <person name="McMahon D.J."/>
            <person name="Broadbent J.R."/>
            <person name="Oberg T.S."/>
            <person name="Ortaki F."/>
        </authorList>
    </citation>
    <scope>NUCLEOTIDE SEQUENCE [LARGE SCALE GENOMIC DNA]</scope>
    <source>
        <strain evidence="1 2">WDC04</strain>
    </source>
</reference>
<keyword evidence="2" id="KW-1185">Reference proteome</keyword>
<dbReference type="STRING" id="1335616.WDC_1586"/>
<name>A0A0D0Y3J8_9LACO</name>
<evidence type="ECO:0000313" key="1">
    <source>
        <dbReference type="EMBL" id="KIS02828.1"/>
    </source>
</evidence>
<dbReference type="Proteomes" id="UP000032279">
    <property type="component" value="Unassembled WGS sequence"/>
</dbReference>
<protein>
    <submittedName>
        <fullName evidence="1">Uncharacterized protein</fullName>
    </submittedName>
</protein>
<proteinExistence type="predicted"/>
<gene>
    <name evidence="1" type="ORF">WDC_1586</name>
</gene>
<sequence length="49" mass="5797">MLIIGKIKNISQLQKSIFNLKISKKKLQKRQIYYRKQNLNSITVLNAVH</sequence>
<evidence type="ECO:0000313" key="2">
    <source>
        <dbReference type="Proteomes" id="UP000032279"/>
    </source>
</evidence>
<dbReference type="EMBL" id="AWTT01000045">
    <property type="protein sequence ID" value="KIS02828.1"/>
    <property type="molecule type" value="Genomic_DNA"/>
</dbReference>
<organism evidence="1 2">
    <name type="scientific">Paucilactobacillus wasatchensis</name>
    <dbReference type="NCBI Taxonomy" id="1335616"/>
    <lineage>
        <taxon>Bacteria</taxon>
        <taxon>Bacillati</taxon>
        <taxon>Bacillota</taxon>
        <taxon>Bacilli</taxon>
        <taxon>Lactobacillales</taxon>
        <taxon>Lactobacillaceae</taxon>
        <taxon>Paucilactobacillus</taxon>
    </lineage>
</organism>
<dbReference type="PATRIC" id="fig|1335616.4.peg.1594"/>
<dbReference type="AlphaFoldDB" id="A0A0D0Y3J8"/>
<accession>A0A0D0Y3J8</accession>
<comment type="caution">
    <text evidence="1">The sequence shown here is derived from an EMBL/GenBank/DDBJ whole genome shotgun (WGS) entry which is preliminary data.</text>
</comment>